<protein>
    <submittedName>
        <fullName evidence="1">Uncharacterized protein</fullName>
    </submittedName>
</protein>
<reference evidence="2" key="1">
    <citation type="submission" date="2014-09" db="EMBL/GenBank/DDBJ databases">
        <authorList>
            <person name="Sauder A.B."/>
            <person name="McKenzie Q.R."/>
            <person name="Temple L.M."/>
            <person name="Alexis B.K."/>
            <person name="Al-Atrache Z."/>
            <person name="Lewis L.O."/>
            <person name="Loesser-Casey K.E."/>
            <person name="Mitchell K.J."/>
        </authorList>
    </citation>
    <scope>NUCLEOTIDE SEQUENCE [LARGE SCALE GENOMIC DNA]</scope>
</reference>
<dbReference type="KEGG" id="vg:19526288"/>
<organism evidence="1 2">
    <name type="scientific">Bacillus phage Hakuna</name>
    <dbReference type="NCBI Taxonomy" id="1486659"/>
    <lineage>
        <taxon>Viruses</taxon>
        <taxon>Duplodnaviria</taxon>
        <taxon>Heunggongvirae</taxon>
        <taxon>Uroviricota</taxon>
        <taxon>Caudoviricetes</taxon>
        <taxon>Herelleviridae</taxon>
        <taxon>Bastillevirinae</taxon>
        <taxon>Wphvirus</taxon>
        <taxon>Wphvirus hakuna</taxon>
    </lineage>
</organism>
<keyword evidence="2" id="KW-1185">Reference proteome</keyword>
<evidence type="ECO:0000313" key="2">
    <source>
        <dbReference type="Proteomes" id="UP000026900"/>
    </source>
</evidence>
<dbReference type="EMBL" id="KJ489399">
    <property type="protein sequence ID" value="AHZ10306.1"/>
    <property type="molecule type" value="Genomic_DNA"/>
</dbReference>
<dbReference type="RefSeq" id="YP_009036737.1">
    <property type="nucleotide sequence ID" value="NC_024213.1"/>
</dbReference>
<sequence>MRAKLYAGLEGIEKVKEVLTRACIQEEISMEQWTKINNHLENAHISVVRAINFDKSEE</sequence>
<dbReference type="GeneID" id="19526288"/>
<accession>A0A024B2A7</accession>
<name>A0A024B2A7_9CAUD</name>
<dbReference type="Proteomes" id="UP000026900">
    <property type="component" value="Segment"/>
</dbReference>
<proteinExistence type="predicted"/>
<evidence type="ECO:0000313" key="1">
    <source>
        <dbReference type="EMBL" id="AHZ10306.1"/>
    </source>
</evidence>